<gene>
    <name evidence="1" type="ORF">ABE28_008775</name>
</gene>
<evidence type="ECO:0000313" key="2">
    <source>
        <dbReference type="Proteomes" id="UP000077926"/>
    </source>
</evidence>
<proteinExistence type="predicted"/>
<dbReference type="KEGG" id="bmur:ABE28_008775"/>
<protein>
    <submittedName>
        <fullName evidence="1">DNA-binding protein</fullName>
    </submittedName>
</protein>
<keyword evidence="1" id="KW-0238">DNA-binding</keyword>
<dbReference type="AlphaFoldDB" id="A0A1B3XMI9"/>
<reference evidence="1 2" key="1">
    <citation type="submission" date="2016-08" db="EMBL/GenBank/DDBJ databases">
        <title>Complete genome sequence of Bacillus muralis G25-68, a strain with toxicity to nematodes.</title>
        <authorList>
            <person name="Zheng Z."/>
        </authorList>
    </citation>
    <scope>NUCLEOTIDE SEQUENCE [LARGE SCALE GENOMIC DNA]</scope>
    <source>
        <strain evidence="1 2">G25-68</strain>
    </source>
</reference>
<dbReference type="STRING" id="264697.ABE28_008775"/>
<accession>A0A1B3XMI9</accession>
<dbReference type="OrthoDB" id="122388at2"/>
<dbReference type="Proteomes" id="UP000077926">
    <property type="component" value="Chromosome"/>
</dbReference>
<sequence length="64" mass="7349">MEKNLELPPVLTAKDIQIFLSVSKGKAYEIFKLKDFPTLVIGGSKRVLKDDFLNWIEQQKGRVN</sequence>
<dbReference type="RefSeq" id="WP_064465848.1">
    <property type="nucleotide sequence ID" value="NZ_CP017080.1"/>
</dbReference>
<dbReference type="EMBL" id="CP017080">
    <property type="protein sequence ID" value="AOH54444.1"/>
    <property type="molecule type" value="Genomic_DNA"/>
</dbReference>
<name>A0A1B3XMI9_9BACI</name>
<keyword evidence="2" id="KW-1185">Reference proteome</keyword>
<evidence type="ECO:0000313" key="1">
    <source>
        <dbReference type="EMBL" id="AOH54444.1"/>
    </source>
</evidence>
<dbReference type="GO" id="GO:0003677">
    <property type="term" value="F:DNA binding"/>
    <property type="evidence" value="ECO:0007669"/>
    <property type="project" value="UniProtKB-KW"/>
</dbReference>
<organism evidence="1 2">
    <name type="scientific">Peribacillus muralis</name>
    <dbReference type="NCBI Taxonomy" id="264697"/>
    <lineage>
        <taxon>Bacteria</taxon>
        <taxon>Bacillati</taxon>
        <taxon>Bacillota</taxon>
        <taxon>Bacilli</taxon>
        <taxon>Bacillales</taxon>
        <taxon>Bacillaceae</taxon>
        <taxon>Peribacillus</taxon>
    </lineage>
</organism>